<dbReference type="SMART" id="SM00044">
    <property type="entry name" value="CYCc"/>
    <property type="match status" value="2"/>
</dbReference>
<dbReference type="InterPro" id="IPR044492">
    <property type="entry name" value="P_typ_ATPase_HD_dom"/>
</dbReference>
<evidence type="ECO:0000256" key="1">
    <source>
        <dbReference type="ARBA" id="ARBA00004141"/>
    </source>
</evidence>
<dbReference type="Gene3D" id="3.30.70.1230">
    <property type="entry name" value="Nucleotide cyclase"/>
    <property type="match status" value="2"/>
</dbReference>
<dbReference type="InterPro" id="IPR032630">
    <property type="entry name" value="P_typ_ATPase_c"/>
</dbReference>
<feature type="transmembrane region" description="Helical" evidence="8">
    <location>
        <begin position="110"/>
        <end position="131"/>
    </location>
</feature>
<feature type="transmembrane region" description="Helical" evidence="8">
    <location>
        <begin position="339"/>
        <end position="363"/>
    </location>
</feature>
<feature type="region of interest" description="Disordered" evidence="7">
    <location>
        <begin position="1"/>
        <end position="43"/>
    </location>
</feature>
<dbReference type="GO" id="GO:0035556">
    <property type="term" value="P:intracellular signal transduction"/>
    <property type="evidence" value="ECO:0007669"/>
    <property type="project" value="InterPro"/>
</dbReference>
<evidence type="ECO:0000256" key="5">
    <source>
        <dbReference type="ARBA" id="ARBA00022989"/>
    </source>
</evidence>
<dbReference type="PRINTS" id="PR00119">
    <property type="entry name" value="CATATPASE"/>
</dbReference>
<dbReference type="InterPro" id="IPR036412">
    <property type="entry name" value="HAD-like_sf"/>
</dbReference>
<feature type="transmembrane region" description="Helical" evidence="8">
    <location>
        <begin position="2070"/>
        <end position="2089"/>
    </location>
</feature>
<keyword evidence="3" id="KW-0479">Metal-binding</keyword>
<dbReference type="SUPFAM" id="SSF55073">
    <property type="entry name" value="Nucleotide cyclase"/>
    <property type="match status" value="2"/>
</dbReference>
<keyword evidence="5 8" id="KW-1133">Transmembrane helix</keyword>
<dbReference type="Pfam" id="PF13246">
    <property type="entry name" value="Cation_ATPase"/>
    <property type="match status" value="1"/>
</dbReference>
<dbReference type="InterPro" id="IPR023214">
    <property type="entry name" value="HAD_sf"/>
</dbReference>
<dbReference type="InterPro" id="IPR018303">
    <property type="entry name" value="ATPase_P-typ_P_site"/>
</dbReference>
<dbReference type="CDD" id="cd07302">
    <property type="entry name" value="CHD"/>
    <property type="match status" value="2"/>
</dbReference>
<protein>
    <submittedName>
        <fullName evidence="10">Adenylate and guanylate cyclase catalytic domain containing protein</fullName>
    </submittedName>
</protein>
<feature type="transmembrane region" description="Helical" evidence="8">
    <location>
        <begin position="1097"/>
        <end position="1115"/>
    </location>
</feature>
<organism evidence="10 11">
    <name type="scientific">Babesia divergens</name>
    <dbReference type="NCBI Taxonomy" id="32595"/>
    <lineage>
        <taxon>Eukaryota</taxon>
        <taxon>Sar</taxon>
        <taxon>Alveolata</taxon>
        <taxon>Apicomplexa</taxon>
        <taxon>Aconoidasida</taxon>
        <taxon>Piroplasmida</taxon>
        <taxon>Babesiidae</taxon>
        <taxon>Babesia</taxon>
    </lineage>
</organism>
<evidence type="ECO:0000313" key="11">
    <source>
        <dbReference type="Proteomes" id="UP001195914"/>
    </source>
</evidence>
<dbReference type="GO" id="GO:0005886">
    <property type="term" value="C:plasma membrane"/>
    <property type="evidence" value="ECO:0007669"/>
    <property type="project" value="TreeGrafter"/>
</dbReference>
<feature type="compositionally biased region" description="Polar residues" evidence="7">
    <location>
        <begin position="13"/>
        <end position="33"/>
    </location>
</feature>
<feature type="transmembrane region" description="Helical" evidence="8">
    <location>
        <begin position="1392"/>
        <end position="1414"/>
    </location>
</feature>
<evidence type="ECO:0000256" key="2">
    <source>
        <dbReference type="ARBA" id="ARBA00022692"/>
    </source>
</evidence>
<reference evidence="10" key="2">
    <citation type="submission" date="2021-05" db="EMBL/GenBank/DDBJ databases">
        <authorList>
            <person name="Pain A."/>
        </authorList>
    </citation>
    <scope>NUCLEOTIDE SEQUENCE</scope>
    <source>
        <strain evidence="10">1802A</strain>
    </source>
</reference>
<keyword evidence="4" id="KW-0460">Magnesium</keyword>
<feature type="transmembrane region" description="Helical" evidence="8">
    <location>
        <begin position="2033"/>
        <end position="2050"/>
    </location>
</feature>
<feature type="transmembrane region" description="Helical" evidence="8">
    <location>
        <begin position="1198"/>
        <end position="1222"/>
    </location>
</feature>
<feature type="domain" description="Guanylate cyclase" evidence="9">
    <location>
        <begin position="2266"/>
        <end position="2400"/>
    </location>
</feature>
<dbReference type="SUPFAM" id="SSF81665">
    <property type="entry name" value="Calcium ATPase, transmembrane domain M"/>
    <property type="match status" value="1"/>
</dbReference>
<dbReference type="PROSITE" id="PS00154">
    <property type="entry name" value="ATPASE_E1_E2"/>
    <property type="match status" value="1"/>
</dbReference>
<feature type="transmembrane region" description="Helical" evidence="8">
    <location>
        <begin position="1010"/>
        <end position="1031"/>
    </location>
</feature>
<comment type="caution">
    <text evidence="10">The sequence shown here is derived from an EMBL/GenBank/DDBJ whole genome shotgun (WGS) entry which is preliminary data.</text>
</comment>
<feature type="compositionally biased region" description="Basic and acidic residues" evidence="7">
    <location>
        <begin position="34"/>
        <end position="43"/>
    </location>
</feature>
<feature type="transmembrane region" description="Helical" evidence="8">
    <location>
        <begin position="1458"/>
        <end position="1477"/>
    </location>
</feature>
<dbReference type="SFLD" id="SFLDF00027">
    <property type="entry name" value="p-type_atpase"/>
    <property type="match status" value="1"/>
</dbReference>
<dbReference type="SUPFAM" id="SSF56784">
    <property type="entry name" value="HAD-like"/>
    <property type="match status" value="1"/>
</dbReference>
<feature type="transmembrane region" description="Helical" evidence="8">
    <location>
        <begin position="1163"/>
        <end position="1186"/>
    </location>
</feature>
<dbReference type="InterPro" id="IPR029787">
    <property type="entry name" value="Nucleotide_cyclase"/>
</dbReference>
<feature type="transmembrane region" description="Helical" evidence="8">
    <location>
        <begin position="137"/>
        <end position="159"/>
    </location>
</feature>
<evidence type="ECO:0000256" key="3">
    <source>
        <dbReference type="ARBA" id="ARBA00022723"/>
    </source>
</evidence>
<feature type="transmembrane region" description="Helical" evidence="8">
    <location>
        <begin position="1486"/>
        <end position="1515"/>
    </location>
</feature>
<dbReference type="Pfam" id="PF16212">
    <property type="entry name" value="PhoLip_ATPase_C"/>
    <property type="match status" value="1"/>
</dbReference>
<dbReference type="Pfam" id="PF00211">
    <property type="entry name" value="Guanylate_cyc"/>
    <property type="match status" value="2"/>
</dbReference>
<dbReference type="PANTHER" id="PTHR24092">
    <property type="entry name" value="PROBABLE PHOSPHOLIPID-TRANSPORTING ATPASE"/>
    <property type="match status" value="1"/>
</dbReference>
<accession>A0AAD9LJ85</accession>
<dbReference type="EMBL" id="JAHBMH010000024">
    <property type="protein sequence ID" value="KAK1938693.1"/>
    <property type="molecule type" value="Genomic_DNA"/>
</dbReference>
<feature type="compositionally biased region" description="Basic residues" evidence="7">
    <location>
        <begin position="1"/>
        <end position="11"/>
    </location>
</feature>
<evidence type="ECO:0000259" key="9">
    <source>
        <dbReference type="PROSITE" id="PS50125"/>
    </source>
</evidence>
<dbReference type="GO" id="GO:0140326">
    <property type="term" value="F:ATPase-coupled intramembrane lipid transporter activity"/>
    <property type="evidence" value="ECO:0007669"/>
    <property type="project" value="TreeGrafter"/>
</dbReference>
<dbReference type="SUPFAM" id="SSF81653">
    <property type="entry name" value="Calcium ATPase, transduction domain A"/>
    <property type="match status" value="1"/>
</dbReference>
<dbReference type="GO" id="GO:0046872">
    <property type="term" value="F:metal ion binding"/>
    <property type="evidence" value="ECO:0007669"/>
    <property type="project" value="UniProtKB-KW"/>
</dbReference>
<evidence type="ECO:0000313" key="10">
    <source>
        <dbReference type="EMBL" id="KAK1938693.1"/>
    </source>
</evidence>
<dbReference type="InterPro" id="IPR023298">
    <property type="entry name" value="ATPase_P-typ_TM_dom_sf"/>
</dbReference>
<keyword evidence="6 8" id="KW-0472">Membrane</keyword>
<dbReference type="SFLD" id="SFLDG00002">
    <property type="entry name" value="C1.7:_P-type_atpase_like"/>
    <property type="match status" value="1"/>
</dbReference>
<gene>
    <name evidence="10" type="ORF">X943_003464</name>
</gene>
<dbReference type="InterPro" id="IPR001054">
    <property type="entry name" value="A/G_cyclase"/>
</dbReference>
<feature type="transmembrane region" description="Helical" evidence="8">
    <location>
        <begin position="383"/>
        <end position="406"/>
    </location>
</feature>
<evidence type="ECO:0000256" key="8">
    <source>
        <dbReference type="SAM" id="Phobius"/>
    </source>
</evidence>
<dbReference type="InterPro" id="IPR008250">
    <property type="entry name" value="ATPase_P-typ_transduc_dom_A_sf"/>
</dbReference>
<dbReference type="InterPro" id="IPR023299">
    <property type="entry name" value="ATPase_P-typ_cyto_dom_N"/>
</dbReference>
<feature type="transmembrane region" description="Helical" evidence="8">
    <location>
        <begin position="1521"/>
        <end position="1540"/>
    </location>
</feature>
<dbReference type="GO" id="GO:0045332">
    <property type="term" value="P:phospholipid translocation"/>
    <property type="evidence" value="ECO:0007669"/>
    <property type="project" value="TreeGrafter"/>
</dbReference>
<dbReference type="Gene3D" id="3.40.1110.10">
    <property type="entry name" value="Calcium-transporting ATPase, cytoplasmic domain N"/>
    <property type="match status" value="2"/>
</dbReference>
<dbReference type="PROSITE" id="PS50125">
    <property type="entry name" value="GUANYLATE_CYCLASE_2"/>
    <property type="match status" value="2"/>
</dbReference>
<dbReference type="Proteomes" id="UP001195914">
    <property type="component" value="Unassembled WGS sequence"/>
</dbReference>
<dbReference type="PANTHER" id="PTHR24092:SF175">
    <property type="entry name" value="PHOSPHOLIPID-TRANSPORTING ATPASE"/>
    <property type="match status" value="1"/>
</dbReference>
<dbReference type="GO" id="GO:0000166">
    <property type="term" value="F:nucleotide binding"/>
    <property type="evidence" value="ECO:0007669"/>
    <property type="project" value="InterPro"/>
</dbReference>
<evidence type="ECO:0000256" key="4">
    <source>
        <dbReference type="ARBA" id="ARBA00022842"/>
    </source>
</evidence>
<proteinExistence type="predicted"/>
<keyword evidence="2 8" id="KW-0812">Transmembrane</keyword>
<dbReference type="SFLD" id="SFLDS00003">
    <property type="entry name" value="Haloacid_Dehalogenase"/>
    <property type="match status" value="1"/>
</dbReference>
<feature type="transmembrane region" description="Helical" evidence="8">
    <location>
        <begin position="2109"/>
        <end position="2130"/>
    </location>
</feature>
<dbReference type="GO" id="GO:0009190">
    <property type="term" value="P:cyclic nucleotide biosynthetic process"/>
    <property type="evidence" value="ECO:0007669"/>
    <property type="project" value="InterPro"/>
</dbReference>
<dbReference type="Gene3D" id="3.40.50.1000">
    <property type="entry name" value="HAD superfamily/HAD-like"/>
    <property type="match status" value="2"/>
</dbReference>
<feature type="transmembrane region" description="Helical" evidence="8">
    <location>
        <begin position="1426"/>
        <end position="1446"/>
    </location>
</feature>
<feature type="domain" description="Guanylate cyclase" evidence="9">
    <location>
        <begin position="1602"/>
        <end position="1745"/>
    </location>
</feature>
<evidence type="ECO:0000256" key="6">
    <source>
        <dbReference type="ARBA" id="ARBA00023136"/>
    </source>
</evidence>
<evidence type="ECO:0000256" key="7">
    <source>
        <dbReference type="SAM" id="MobiDB-lite"/>
    </source>
</evidence>
<dbReference type="Gene3D" id="2.70.150.10">
    <property type="entry name" value="Calcium-transporting ATPase, cytoplasmic transduction domain A"/>
    <property type="match status" value="1"/>
</dbReference>
<feature type="transmembrane region" description="Helical" evidence="8">
    <location>
        <begin position="1043"/>
        <end position="1067"/>
    </location>
</feature>
<reference evidence="10" key="1">
    <citation type="journal article" date="2014" name="Nucleic Acids Res.">
        <title>The evolutionary dynamics of variant antigen genes in Babesia reveal a history of genomic innovation underlying host-parasite interaction.</title>
        <authorList>
            <person name="Jackson A.P."/>
            <person name="Otto T.D."/>
            <person name="Darby A."/>
            <person name="Ramaprasad A."/>
            <person name="Xia D."/>
            <person name="Echaide I.E."/>
            <person name="Farber M."/>
            <person name="Gahlot S."/>
            <person name="Gamble J."/>
            <person name="Gupta D."/>
            <person name="Gupta Y."/>
            <person name="Jackson L."/>
            <person name="Malandrin L."/>
            <person name="Malas T.B."/>
            <person name="Moussa E."/>
            <person name="Nair M."/>
            <person name="Reid A.J."/>
            <person name="Sanders M."/>
            <person name="Sharma J."/>
            <person name="Tracey A."/>
            <person name="Quail M.A."/>
            <person name="Weir W."/>
            <person name="Wastling J.M."/>
            <person name="Hall N."/>
            <person name="Willadsen P."/>
            <person name="Lingelbach K."/>
            <person name="Shiels B."/>
            <person name="Tait A."/>
            <person name="Berriman M."/>
            <person name="Allred D.R."/>
            <person name="Pain A."/>
        </authorList>
    </citation>
    <scope>NUCLEOTIDE SEQUENCE</scope>
    <source>
        <strain evidence="10">1802A</strain>
    </source>
</reference>
<comment type="subcellular location">
    <subcellularLocation>
        <location evidence="1">Membrane</location>
        <topology evidence="1">Multi-pass membrane protein</topology>
    </subcellularLocation>
</comment>
<sequence length="2456" mass="276014">MTSKAVTRKQSKIGPSSQSPPATKVGETSSATTCDEKQQVTSTNKDELITKRHNLCFGTKLQPEWESRSLKINPVHSDDIQRFVGNEQHLHKWTLARFVLRIVGINIRRLPYIWGILLFVINLVTHSLLLRKGSPKLPWYSNGAVIFTALFISLLTNALGSVKRYFFGRCLDFKKYHILQARKARLNTVRSCDLVVGNILKLTCDEDVPADMILLACSNPDGQVHIDTSQIDGNQDLKVKFCAKDTRLEASIHSFANIRGQVTCDRPSSDTESFNGTIRLRGHPRARNVHIDNFVMKGSIIRNTGAVYGVITHTGPDTKVAQNIGRGKHTCKLGSMEGIINHFTVVIACIYLLCLFVSTGTRWSVLLVSYRRKRGTATVIESLLFVMARFILIYGGLIPITLPAIVDLVRYAFSTNFDGHMDYSFLNDDSASKDQDFPDPTAPDPLVPTSWPMSPGFFEELGMVDIIFCDKTGTLTCNELTMTHLVVGDKIFNIKDDIAKLHSEFEKDGSRNDQLDKLLKLMTLCNASIAVTSSHNLDTFASPSRMATSSSQAYKPYGSRNSDLGCSIPSSINYPLRPSKSKIHFGNVSYIEPMASVDFGLKELDLSHNSIDLSSETVDNDHDDSFMSSSYPSRSSRSSNTLYYRSPFKEDECMMDMANNFGYKLAHRSAKQIQMEVFDVMETWDIIGFNSFSSKRRRMSIVLRKQNQKGSDVFVKGSGETMVTLLRSSTEEQRSEISKLSKSIQKLTSAGLRVIVCAHRVLSREETQAYQRNFSDAVNSVYSAETLHEEAAFMVEKDLTYIGMVVMKDEIQPGVPETLELLMEAGVRVWMTTGDNRYSALEAAYQSKLIVNPCQIFDCKLPEDKTDETLVKYGAALYDLFLQQRGEKASSEQLCLVVDGTDLRDFMYNSEMQTYFVNMLCFSDVVVACRLTPFQKAEFVRHVKTRLMPTPVTLAIGDGLNDVRMMNEAHVGVAVLGASADAAAYADFVTSHFAGLRSLMFYQGSSSLQVIAAVTYWSFFKSLCFVMPIFYYQGQTDWVGLDLYGSFIHLLFHLIFTTLPVTVCALYSSPLSEPTLTNLPALYTLCRRRFHINLLRIGFWILEGILSSICCYISIQASGMESPMFGSGGTLSARAFGLLCSLGALEMSNTRLFMELFLRNNSLGIVFSLLFLLAMPPIFVGLCFLCGGQALRNGAYQVALWQPVYFLIPVWITTGAVCHALSALTQAVVCPDIGNYLRHWVPSQKCNCSQHKPADSVATNKTQRRSIVAMVQSIFAKMQNPHIWCDRLLKTLRKELGVHGAGALPMLMPAARPFRVREGYLPGIQEFGMTSSSGFSKGNVGNDMRKVYGNVSSQEKRGSHLIDRLTLHFKDAQLESDYTRDKRRNHYRMNRVWYRSLFLVIGAFYIGSWILDYYLKKAWNLEATKYSFITPLFVTILCVCCALLTFHPVYFVNHVNKALGALVISMILHHIIALRLVKPLSSLQPILFPIFTFVILNITFIHALLANIVFVIVTVTNVDTSIHTVPLFVGINVFVAFVGYRLEYNTRKNFLFEFSAQIARKKQSELLNTMLPNFVVSKMINARLNEDGIPIGFEAEEHESVSVIFCDVYHFQDLVATVEPTILVEVLDSLFLAFDRCAEQFGTTKIETVFETYLAASGLSRDATSSPSESAANAIDMALAMIEAARQVRYRSRTEKEDGSYIEEHPSLPVKIGINSGRVISGLVGAKKPQYALFGDTVNTASRMKSTGEVGYIHITDSTYNLVKADTTLHFSHRETDVKGKGLMTTHLLIAAGGSAYPTFEVGDTTNALCTFRTLNSSDELLQSSESIEPFADSVINIHSKDNNLNANGSMTLFECLEKEHPLNSTECGGFQAESPCHISSSMGMLFSNNYDRARARKLRISAAVGALTEYDEGDEVRDQLPLLKNHTIYSMGTSSSHSTPIRGSRCISFFRRSNTITHTNSLIASSTLQSASFTKQITQMEDDTNDKLDGRDIRMQTREWLQLKFKDKLQEDRYRSHFYHNRAHVNTIEQSLVIFLITFVTQSILEIAIPRSFVDNEMVERFLYLRYVPYWTVRSVYITLLFLMWLMFHFKSFSQRSESNTKMWLTSFLNLIFVSAACIFALSNSWAVSKSGYYSKYLNLWLPSDSIEFYFYIVVLHHSSGMMFQTCLLVDALFILISLTFISSSVVQTATTSLSLLSIPSYIAFNLISTHCKESIDRRTFYSNEKARMIEARVGQMLNDMLPKSVLEEFKNDKLKMSYCHEKMSFLFSDIVGFTSWANSVDACDVVALLQKLFARFDRNSTKFGLFKLCSIGDAYVAVSEPATEVPSDQEAMISIESILQMAYSMVRTIQEVRETFSIPGLNMRIGLHYGNSVGGVIGSGRLRYDLWGMDIQTANAMERYGIPGKICVSETLKLLLITNFQNRFTFAFNNELRVIDRCVRSYILTSDVNDNSVF</sequence>
<keyword evidence="11" id="KW-1185">Reference proteome</keyword>
<name>A0AAD9LJ85_BABDI</name>